<organism evidence="4 5">
    <name type="scientific">Byssochlamys spectabilis</name>
    <name type="common">Paecilomyces variotii</name>
    <dbReference type="NCBI Taxonomy" id="264951"/>
    <lineage>
        <taxon>Eukaryota</taxon>
        <taxon>Fungi</taxon>
        <taxon>Dikarya</taxon>
        <taxon>Ascomycota</taxon>
        <taxon>Pezizomycotina</taxon>
        <taxon>Eurotiomycetes</taxon>
        <taxon>Eurotiomycetidae</taxon>
        <taxon>Eurotiales</taxon>
        <taxon>Thermoascaceae</taxon>
        <taxon>Paecilomyces</taxon>
    </lineage>
</organism>
<dbReference type="SUPFAM" id="SSF51735">
    <property type="entry name" value="NAD(P)-binding Rossmann-fold domains"/>
    <property type="match status" value="1"/>
</dbReference>
<evidence type="ECO:0000256" key="3">
    <source>
        <dbReference type="ARBA" id="ARBA00023002"/>
    </source>
</evidence>
<dbReference type="EMBL" id="RCNU01000011">
    <property type="protein sequence ID" value="RWQ92934.1"/>
    <property type="molecule type" value="Genomic_DNA"/>
</dbReference>
<dbReference type="AlphaFoldDB" id="A0A443HM91"/>
<dbReference type="PRINTS" id="PR00081">
    <property type="entry name" value="GDHRDH"/>
</dbReference>
<sequence>MAGYEHSGPVDCDVPFDTANLKGKTAIITGGANGLGEAYVRALVAAGANVCVGDCNVEKGKRLEAELSNIKFVQCDTTKWDDQVQLFREAKSFSPTGDISYVVANAGISRPDEVFQPSGNKLEPEKPDLSTIDVNLVGSLYTVKLALHYFVSQNGQQPSKSQKDTCLILIGSGAAFVDVPRTPQYCATKWAMRGIMHSLRRTAFYYGSRVNIISPWYVKTNILPEEIFARVARSGVEFADPADAAQCLLRILSDSSVNGHSFFVSAKKWVPRGFIDLDLEDYPGNILLQEIQDDQMKPAPVGMGLFV</sequence>
<protein>
    <submittedName>
        <fullName evidence="4">Putative adam</fullName>
    </submittedName>
</protein>
<keyword evidence="5" id="KW-1185">Reference proteome</keyword>
<dbReference type="GeneID" id="39602374"/>
<comment type="similarity">
    <text evidence="1">Belongs to the short-chain dehydrogenases/reductases (SDR) family.</text>
</comment>
<dbReference type="InterPro" id="IPR002347">
    <property type="entry name" value="SDR_fam"/>
</dbReference>
<evidence type="ECO:0000313" key="5">
    <source>
        <dbReference type="Proteomes" id="UP000283841"/>
    </source>
</evidence>
<dbReference type="PROSITE" id="PS00061">
    <property type="entry name" value="ADH_SHORT"/>
    <property type="match status" value="1"/>
</dbReference>
<proteinExistence type="inferred from homology"/>
<dbReference type="VEuPathDB" id="FungiDB:C8Q69DRAFT_509515"/>
<accession>A0A443HM91</accession>
<dbReference type="STRING" id="264951.A0A443HM91"/>
<name>A0A443HM91_BYSSP</name>
<reference evidence="4 5" key="1">
    <citation type="journal article" date="2018" name="Front. Microbiol.">
        <title>Genomic and genetic insights into a cosmopolitan fungus, Paecilomyces variotii (Eurotiales).</title>
        <authorList>
            <person name="Urquhart A.S."/>
            <person name="Mondo S.J."/>
            <person name="Makela M.R."/>
            <person name="Hane J.K."/>
            <person name="Wiebenga A."/>
            <person name="He G."/>
            <person name="Mihaltcheva S."/>
            <person name="Pangilinan J."/>
            <person name="Lipzen A."/>
            <person name="Barry K."/>
            <person name="de Vries R.P."/>
            <person name="Grigoriev I.V."/>
            <person name="Idnurm A."/>
        </authorList>
    </citation>
    <scope>NUCLEOTIDE SEQUENCE [LARGE SCALE GENOMIC DNA]</scope>
    <source>
        <strain evidence="4 5">CBS 101075</strain>
    </source>
</reference>
<dbReference type="RefSeq" id="XP_028482579.1">
    <property type="nucleotide sequence ID" value="XM_028633097.1"/>
</dbReference>
<keyword evidence="3" id="KW-0560">Oxidoreductase</keyword>
<gene>
    <name evidence="4" type="ORF">C8Q69DRAFT_509515</name>
</gene>
<keyword evidence="2" id="KW-0521">NADP</keyword>
<dbReference type="Gene3D" id="3.40.50.720">
    <property type="entry name" value="NAD(P)-binding Rossmann-like Domain"/>
    <property type="match status" value="1"/>
</dbReference>
<dbReference type="InterPro" id="IPR020904">
    <property type="entry name" value="Sc_DH/Rdtase_CS"/>
</dbReference>
<dbReference type="PANTHER" id="PTHR43180:SF31">
    <property type="entry name" value="CHAIN DEHYDROGENASE_REDUCTASE, PUTATIVE (AFU_ORTHOLOGUE AFUA_2G16570)-RELATED"/>
    <property type="match status" value="1"/>
</dbReference>
<dbReference type="Proteomes" id="UP000283841">
    <property type="component" value="Unassembled WGS sequence"/>
</dbReference>
<dbReference type="PANTHER" id="PTHR43180">
    <property type="entry name" value="3-OXOACYL-(ACYL-CARRIER-PROTEIN) REDUCTASE (AFU_ORTHOLOGUE AFUA_6G11210)"/>
    <property type="match status" value="1"/>
</dbReference>
<comment type="caution">
    <text evidence="4">The sequence shown here is derived from an EMBL/GenBank/DDBJ whole genome shotgun (WGS) entry which is preliminary data.</text>
</comment>
<evidence type="ECO:0000256" key="1">
    <source>
        <dbReference type="ARBA" id="ARBA00006484"/>
    </source>
</evidence>
<dbReference type="GO" id="GO:0016491">
    <property type="term" value="F:oxidoreductase activity"/>
    <property type="evidence" value="ECO:0007669"/>
    <property type="project" value="UniProtKB-KW"/>
</dbReference>
<evidence type="ECO:0000313" key="4">
    <source>
        <dbReference type="EMBL" id="RWQ92934.1"/>
    </source>
</evidence>
<evidence type="ECO:0000256" key="2">
    <source>
        <dbReference type="ARBA" id="ARBA00022857"/>
    </source>
</evidence>
<dbReference type="Pfam" id="PF00106">
    <property type="entry name" value="adh_short"/>
    <property type="match status" value="1"/>
</dbReference>
<dbReference type="InterPro" id="IPR036291">
    <property type="entry name" value="NAD(P)-bd_dom_sf"/>
</dbReference>